<feature type="transmembrane region" description="Helical" evidence="2">
    <location>
        <begin position="258"/>
        <end position="277"/>
    </location>
</feature>
<reference evidence="3" key="1">
    <citation type="submission" date="2021-01" db="EMBL/GenBank/DDBJ databases">
        <title>Whole genome shotgun sequence of Rugosimonospora africana NBRC 104875.</title>
        <authorList>
            <person name="Komaki H."/>
            <person name="Tamura T."/>
        </authorList>
    </citation>
    <scope>NUCLEOTIDE SEQUENCE</scope>
    <source>
        <strain evidence="3">NBRC 104875</strain>
    </source>
</reference>
<evidence type="ECO:0000313" key="4">
    <source>
        <dbReference type="Proteomes" id="UP000642748"/>
    </source>
</evidence>
<evidence type="ECO:0000313" key="3">
    <source>
        <dbReference type="EMBL" id="GIH14298.1"/>
    </source>
</evidence>
<feature type="transmembrane region" description="Helical" evidence="2">
    <location>
        <begin position="46"/>
        <end position="65"/>
    </location>
</feature>
<keyword evidence="2" id="KW-0472">Membrane</keyword>
<feature type="transmembrane region" description="Helical" evidence="2">
    <location>
        <begin position="155"/>
        <end position="176"/>
    </location>
</feature>
<protein>
    <submittedName>
        <fullName evidence="3">Uncharacterized protein</fullName>
    </submittedName>
</protein>
<gene>
    <name evidence="3" type="ORF">Raf01_24700</name>
</gene>
<dbReference type="RefSeq" id="WP_203917965.1">
    <property type="nucleotide sequence ID" value="NZ_BONZ01000022.1"/>
</dbReference>
<keyword evidence="2" id="KW-0812">Transmembrane</keyword>
<keyword evidence="4" id="KW-1185">Reference proteome</keyword>
<evidence type="ECO:0000256" key="1">
    <source>
        <dbReference type="SAM" id="MobiDB-lite"/>
    </source>
</evidence>
<keyword evidence="2" id="KW-1133">Transmembrane helix</keyword>
<dbReference type="EMBL" id="BONZ01000022">
    <property type="protein sequence ID" value="GIH14298.1"/>
    <property type="molecule type" value="Genomic_DNA"/>
</dbReference>
<name>A0A8J3QNM7_9ACTN</name>
<proteinExistence type="predicted"/>
<feature type="compositionally biased region" description="Basic and acidic residues" evidence="1">
    <location>
        <begin position="311"/>
        <end position="320"/>
    </location>
</feature>
<comment type="caution">
    <text evidence="3">The sequence shown here is derived from an EMBL/GenBank/DDBJ whole genome shotgun (WGS) entry which is preliminary data.</text>
</comment>
<feature type="region of interest" description="Disordered" evidence="1">
    <location>
        <begin position="297"/>
        <end position="320"/>
    </location>
</feature>
<accession>A0A8J3QNM7</accession>
<dbReference type="AlphaFoldDB" id="A0A8J3QNM7"/>
<feature type="transmembrane region" description="Helical" evidence="2">
    <location>
        <begin position="229"/>
        <end position="252"/>
    </location>
</feature>
<feature type="transmembrane region" description="Helical" evidence="2">
    <location>
        <begin position="196"/>
        <end position="217"/>
    </location>
</feature>
<sequence>MNLSSSQTFLSLFQLCVTTLGAMMACLGALYYLRRVRLERPAIGRFNGRDVAILFVFLVVLPGLYLFLPQWALTTVLALTFTAALSIGFRPVLSPGPLWLGTGLLIGADLWMGHHMINDVFNWQFVWAENSLVVLLAAISVANLYVQGGMQLRHVAWFAGGLAIYDTVFTVVWPVSNLLIRAFVNHPLFPAMGMRIGFDEAIVGLGDLLVYAGFTIAAVKAYGRPGLRLALILVVVFGAVFPTLSGMLINFVDTRLDVVIPAQTYFGPAAVVGYLWLRHRYGRERTMKEYLASVDAERREAPASTAIPKTPKVESEPVSA</sequence>
<organism evidence="3 4">
    <name type="scientific">Rugosimonospora africana</name>
    <dbReference type="NCBI Taxonomy" id="556532"/>
    <lineage>
        <taxon>Bacteria</taxon>
        <taxon>Bacillati</taxon>
        <taxon>Actinomycetota</taxon>
        <taxon>Actinomycetes</taxon>
        <taxon>Micromonosporales</taxon>
        <taxon>Micromonosporaceae</taxon>
        <taxon>Rugosimonospora</taxon>
    </lineage>
</organism>
<feature type="transmembrane region" description="Helical" evidence="2">
    <location>
        <begin position="12"/>
        <end position="34"/>
    </location>
</feature>
<dbReference type="Proteomes" id="UP000642748">
    <property type="component" value="Unassembled WGS sequence"/>
</dbReference>
<feature type="transmembrane region" description="Helical" evidence="2">
    <location>
        <begin position="125"/>
        <end position="146"/>
    </location>
</feature>
<evidence type="ECO:0000256" key="2">
    <source>
        <dbReference type="SAM" id="Phobius"/>
    </source>
</evidence>